<dbReference type="STRING" id="52.CMC5_011080"/>
<organism evidence="1 2">
    <name type="scientific">Chondromyces crocatus</name>
    <dbReference type="NCBI Taxonomy" id="52"/>
    <lineage>
        <taxon>Bacteria</taxon>
        <taxon>Pseudomonadati</taxon>
        <taxon>Myxococcota</taxon>
        <taxon>Polyangia</taxon>
        <taxon>Polyangiales</taxon>
        <taxon>Polyangiaceae</taxon>
        <taxon>Chondromyces</taxon>
    </lineage>
</organism>
<dbReference type="AlphaFoldDB" id="A0A0K1E8G6"/>
<reference evidence="1 2" key="1">
    <citation type="submission" date="2015-07" db="EMBL/GenBank/DDBJ databases">
        <title>Genome analysis of myxobacterium Chondromyces crocatus Cm c5 reveals a high potential for natural compound synthesis and the genetic basis for the loss of fruiting body formation.</title>
        <authorList>
            <person name="Zaburannyi N."/>
            <person name="Bunk B."/>
            <person name="Maier J."/>
            <person name="Overmann J."/>
            <person name="Mueller R."/>
        </authorList>
    </citation>
    <scope>NUCLEOTIDE SEQUENCE [LARGE SCALE GENOMIC DNA]</scope>
    <source>
        <strain evidence="1 2">Cm c5</strain>
    </source>
</reference>
<name>A0A0K1E8G6_CHOCO</name>
<dbReference type="Proteomes" id="UP000067626">
    <property type="component" value="Chromosome"/>
</dbReference>
<sequence>MRILPAQLALLKASLNARFAQHLAEILRAEHPTKVADISPATLQRELLSLIERAHGYGLTLDEDLIAFAELSFVVGRGFDRHPFIHGVLTDETVHPDERMERLFEMAEPEDWREASEIYTLPRSERAA</sequence>
<proteinExistence type="predicted"/>
<evidence type="ECO:0000313" key="2">
    <source>
        <dbReference type="Proteomes" id="UP000067626"/>
    </source>
</evidence>
<accession>A0A0K1E8G6</accession>
<protein>
    <submittedName>
        <fullName evidence="1">Uncharacterized protein</fullName>
    </submittedName>
</protein>
<dbReference type="OrthoDB" id="10005690at2"/>
<dbReference type="KEGG" id="ccro:CMC5_011080"/>
<evidence type="ECO:0000313" key="1">
    <source>
        <dbReference type="EMBL" id="AKT36982.1"/>
    </source>
</evidence>
<dbReference type="EMBL" id="CP012159">
    <property type="protein sequence ID" value="AKT36982.1"/>
    <property type="molecule type" value="Genomic_DNA"/>
</dbReference>
<gene>
    <name evidence="1" type="ORF">CMC5_011080</name>
</gene>
<keyword evidence="2" id="KW-1185">Reference proteome</keyword>
<dbReference type="RefSeq" id="WP_050429418.1">
    <property type="nucleotide sequence ID" value="NZ_CP012159.1"/>
</dbReference>